<dbReference type="AlphaFoldDB" id="B2KAU9"/>
<dbReference type="Gene3D" id="1.20.1180.10">
    <property type="entry name" value="Udp N-acetylglucosamine O-acyltransferase, C-terminal domain"/>
    <property type="match status" value="1"/>
</dbReference>
<dbReference type="Pfam" id="PF13720">
    <property type="entry name" value="Acetyltransf_11"/>
    <property type="match status" value="1"/>
</dbReference>
<dbReference type="Gene3D" id="2.160.10.10">
    <property type="entry name" value="Hexapeptide repeat proteins"/>
    <property type="match status" value="1"/>
</dbReference>
<dbReference type="EMBL" id="CP001055">
    <property type="protein sequence ID" value="ACC97645.1"/>
    <property type="molecule type" value="Genomic_DNA"/>
</dbReference>
<keyword evidence="4" id="KW-0443">Lipid metabolism</keyword>
<dbReference type="STRING" id="445932.Emin_0078"/>
<feature type="domain" description="UDP N-acetylglucosamine O-acyltransferase C-terminal" evidence="6">
    <location>
        <begin position="175"/>
        <end position="254"/>
    </location>
</feature>
<dbReference type="Proteomes" id="UP000001029">
    <property type="component" value="Chromosome"/>
</dbReference>
<dbReference type="InterPro" id="IPR029098">
    <property type="entry name" value="Acetyltransf_C"/>
</dbReference>
<reference evidence="7 8" key="1">
    <citation type="journal article" date="2009" name="Appl. Environ. Microbiol.">
        <title>Genomic analysis of 'Elusimicrobium minutum,' the first cultivated representative of the phylum 'Elusimicrobia' (formerly termite group 1).</title>
        <authorList>
            <person name="Herlemann D.P.R."/>
            <person name="Geissinger O."/>
            <person name="Ikeda-Ohtsubo W."/>
            <person name="Kunin V."/>
            <person name="Sun H."/>
            <person name="Lapidus A."/>
            <person name="Hugenholtz P."/>
            <person name="Brune A."/>
        </authorList>
    </citation>
    <scope>NUCLEOTIDE SEQUENCE [LARGE SCALE GENOMIC DNA]</scope>
    <source>
        <strain evidence="7 8">Pei191</strain>
    </source>
</reference>
<evidence type="ECO:0000256" key="4">
    <source>
        <dbReference type="ARBA" id="ARBA00023098"/>
    </source>
</evidence>
<dbReference type="EC" id="2.3.1.129" evidence="7"/>
<dbReference type="InterPro" id="IPR037157">
    <property type="entry name" value="Acetyltransf_C_sf"/>
</dbReference>
<dbReference type="GO" id="GO:0008780">
    <property type="term" value="F:acyl-[acyl-carrier-protein]-UDP-N-acetylglucosamine O-acyltransferase activity"/>
    <property type="evidence" value="ECO:0007669"/>
    <property type="project" value="UniProtKB-EC"/>
</dbReference>
<dbReference type="PANTHER" id="PTHR43480:SF1">
    <property type="entry name" value="ACYL-[ACYL-CARRIER-PROTEIN]--UDP-N-ACETYLGLUCOSAMINE O-ACYLTRANSFERASE, MITOCHONDRIAL-RELATED"/>
    <property type="match status" value="1"/>
</dbReference>
<protein>
    <submittedName>
        <fullName evidence="7">Acyl-(Acyl-carrier-protein)/UDP-N-acetylglucosamine O-acyltransferase</fullName>
        <ecNumber evidence="7">2.3.1.129</ecNumber>
    </submittedName>
</protein>
<dbReference type="KEGG" id="emi:Emin_0078"/>
<name>B2KAU9_ELUMP</name>
<evidence type="ECO:0000259" key="6">
    <source>
        <dbReference type="Pfam" id="PF13720"/>
    </source>
</evidence>
<dbReference type="InterPro" id="IPR011004">
    <property type="entry name" value="Trimer_LpxA-like_sf"/>
</dbReference>
<dbReference type="InterPro" id="IPR010137">
    <property type="entry name" value="Lipid_A_LpxA"/>
</dbReference>
<keyword evidence="2" id="KW-0441">Lipid A biosynthesis</keyword>
<organism evidence="7 8">
    <name type="scientific">Elusimicrobium minutum (strain Pei191)</name>
    <dbReference type="NCBI Taxonomy" id="445932"/>
    <lineage>
        <taxon>Bacteria</taxon>
        <taxon>Pseudomonadati</taxon>
        <taxon>Elusimicrobiota</taxon>
        <taxon>Elusimicrobia</taxon>
        <taxon>Elusimicrobiales</taxon>
        <taxon>Elusimicrobiaceae</taxon>
        <taxon>Elusimicrobium</taxon>
    </lineage>
</organism>
<accession>B2KAU9</accession>
<evidence type="ECO:0000313" key="8">
    <source>
        <dbReference type="Proteomes" id="UP000001029"/>
    </source>
</evidence>
<dbReference type="InterPro" id="IPR001451">
    <property type="entry name" value="Hexapep"/>
</dbReference>
<dbReference type="GO" id="GO:0009245">
    <property type="term" value="P:lipid A biosynthetic process"/>
    <property type="evidence" value="ECO:0007669"/>
    <property type="project" value="UniProtKB-KW"/>
</dbReference>
<keyword evidence="3 7" id="KW-0808">Transferase</keyword>
<dbReference type="PIRSF" id="PIRSF000456">
    <property type="entry name" value="UDP-GlcNAc_acltr"/>
    <property type="match status" value="1"/>
</dbReference>
<dbReference type="SUPFAM" id="SSF51161">
    <property type="entry name" value="Trimeric LpxA-like enzymes"/>
    <property type="match status" value="1"/>
</dbReference>
<gene>
    <name evidence="7" type="ordered locus">Emin_0078</name>
</gene>
<evidence type="ECO:0000256" key="3">
    <source>
        <dbReference type="ARBA" id="ARBA00022679"/>
    </source>
</evidence>
<evidence type="ECO:0000313" key="7">
    <source>
        <dbReference type="EMBL" id="ACC97645.1"/>
    </source>
</evidence>
<evidence type="ECO:0000256" key="5">
    <source>
        <dbReference type="ARBA" id="ARBA00023315"/>
    </source>
</evidence>
<dbReference type="GO" id="GO:0016020">
    <property type="term" value="C:membrane"/>
    <property type="evidence" value="ECO:0007669"/>
    <property type="project" value="GOC"/>
</dbReference>
<evidence type="ECO:0000256" key="1">
    <source>
        <dbReference type="ARBA" id="ARBA00022516"/>
    </source>
</evidence>
<dbReference type="CDD" id="cd03351">
    <property type="entry name" value="LbH_UDP-GlcNAc_AT"/>
    <property type="match status" value="1"/>
</dbReference>
<evidence type="ECO:0000256" key="2">
    <source>
        <dbReference type="ARBA" id="ARBA00022556"/>
    </source>
</evidence>
<proteinExistence type="predicted"/>
<keyword evidence="5 7" id="KW-0012">Acyltransferase</keyword>
<sequence>MSLKIHPSAVVDKSAVLEDNVEIGPFVVIGANVKIGSGSYVGPHCVVENCVMGKNNELVAGCYVGIKPQDLSYKGIPSMVVMGDGNKIREAATIHRSSSVETPTKIGSNCLFMAGSHVAHDCEVGNGVIIANVTGIAGHCIIEDKAIISGLVGAHQFCRIGTMCMVSGASGVHKDIAPYCIAQGYRAGLVGLNVIGLRRNGFSRETIKSIKDTYKNLFLSGLIFSEAVEKAAAEASTPEAKHMVDFCRNSKRGMAIARMKMTGDEIE</sequence>
<dbReference type="NCBIfam" id="TIGR01852">
    <property type="entry name" value="lipid_A_lpxA"/>
    <property type="match status" value="1"/>
</dbReference>
<keyword evidence="1" id="KW-0444">Lipid biosynthesis</keyword>
<dbReference type="NCBIfam" id="NF003657">
    <property type="entry name" value="PRK05289.1"/>
    <property type="match status" value="1"/>
</dbReference>
<dbReference type="PANTHER" id="PTHR43480">
    <property type="entry name" value="ACYL-[ACYL-CARRIER-PROTEIN]--UDP-N-ACETYLGLUCOSAMINE O-ACYLTRANSFERASE"/>
    <property type="match status" value="1"/>
</dbReference>
<dbReference type="HOGENOM" id="CLU_061249_0_0_0"/>
<keyword evidence="8" id="KW-1185">Reference proteome</keyword>
<dbReference type="Pfam" id="PF00132">
    <property type="entry name" value="Hexapep"/>
    <property type="match status" value="2"/>
</dbReference>
<dbReference type="RefSeq" id="WP_012414260.1">
    <property type="nucleotide sequence ID" value="NC_010644.1"/>
</dbReference>